<dbReference type="Proteomes" id="UP000479710">
    <property type="component" value="Unassembled WGS sequence"/>
</dbReference>
<dbReference type="AlphaFoldDB" id="A0A6G1EED4"/>
<gene>
    <name evidence="1" type="ORF">E2562_001159</name>
</gene>
<protein>
    <submittedName>
        <fullName evidence="1">Uncharacterized protein</fullName>
    </submittedName>
</protein>
<evidence type="ECO:0000313" key="1">
    <source>
        <dbReference type="EMBL" id="KAF0922772.1"/>
    </source>
</evidence>
<comment type="caution">
    <text evidence="1">The sequence shown here is derived from an EMBL/GenBank/DDBJ whole genome shotgun (WGS) entry which is preliminary data.</text>
</comment>
<keyword evidence="2" id="KW-1185">Reference proteome</keyword>
<evidence type="ECO:0000313" key="2">
    <source>
        <dbReference type="Proteomes" id="UP000479710"/>
    </source>
</evidence>
<proteinExistence type="predicted"/>
<sequence length="92" mass="9689">MCHVAIRPALRSFVDRGRRSCRATTCGGGRRWEDGVTYALGRSAGLARRTAGVGAGGRSIAVGVECASAPLHGGRRSRHAARVVRSVEPFSL</sequence>
<name>A0A6G1EED4_9ORYZ</name>
<reference evidence="1 2" key="1">
    <citation type="submission" date="2019-11" db="EMBL/GenBank/DDBJ databases">
        <title>Whole genome sequence of Oryza granulata.</title>
        <authorList>
            <person name="Li W."/>
        </authorList>
    </citation>
    <scope>NUCLEOTIDE SEQUENCE [LARGE SCALE GENOMIC DNA]</scope>
    <source>
        <strain evidence="2">cv. Menghai</strain>
        <tissue evidence="1">Leaf</tissue>
    </source>
</reference>
<dbReference type="EMBL" id="SPHZ02000003">
    <property type="protein sequence ID" value="KAF0922772.1"/>
    <property type="molecule type" value="Genomic_DNA"/>
</dbReference>
<accession>A0A6G1EED4</accession>
<organism evidence="1 2">
    <name type="scientific">Oryza meyeriana var. granulata</name>
    <dbReference type="NCBI Taxonomy" id="110450"/>
    <lineage>
        <taxon>Eukaryota</taxon>
        <taxon>Viridiplantae</taxon>
        <taxon>Streptophyta</taxon>
        <taxon>Embryophyta</taxon>
        <taxon>Tracheophyta</taxon>
        <taxon>Spermatophyta</taxon>
        <taxon>Magnoliopsida</taxon>
        <taxon>Liliopsida</taxon>
        <taxon>Poales</taxon>
        <taxon>Poaceae</taxon>
        <taxon>BOP clade</taxon>
        <taxon>Oryzoideae</taxon>
        <taxon>Oryzeae</taxon>
        <taxon>Oryzinae</taxon>
        <taxon>Oryza</taxon>
        <taxon>Oryza meyeriana</taxon>
    </lineage>
</organism>